<evidence type="ECO:0000256" key="2">
    <source>
        <dbReference type="ARBA" id="ARBA00023008"/>
    </source>
</evidence>
<sequence length="480" mass="52663">MARTPSAASSRKDAAALLGLHVFQLSFVGNNSKPVILGSLAHSQFEVPRISFEKELGTKMGSPKMNFVIVIAAFLCFASLIVEGQQTDTKCSESRVRRSWDTYNMTEKAQYLEAVSVAMDLGYHQKFVQIHVDFMSEKQAHQNYSKYNCLTLPYWDHLSAYARQASGQCNSLLSCTPFLTDSGGAMTGVTTRLIIYNVSIAASSSTCVNQGILSHFCGNNSVCAKCITRGSKTFLNNARYPGEASLGSVVQQVFTYSDSAKFTQAVEGGIHNTLHSALNGVMAFYQSPADPIFYLHHGLIDLLQVIYLKCQVGGSNVVLSSNDKSSDSRWLKACAKRTSGYYTNDENVTMRVNGSDGTTLVNVWQDPNNILYPYTYAISGGLANMYQNCINATALSAVNGTITTLLASRNKVFSKHPRPIIEQGTNDDEKMKRWNIALYEAARIVGYDEKAAREQTEMVMCRYQADCLGTKASNSAGFHG</sequence>
<proteinExistence type="predicted"/>
<dbReference type="InterPro" id="IPR008922">
    <property type="entry name" value="Di-copper_centre_dom_sf"/>
</dbReference>
<keyword evidence="2" id="KW-0186">Copper</keyword>
<name>A0A0P1AGU0_PLAHL</name>
<dbReference type="Pfam" id="PF00264">
    <property type="entry name" value="Tyrosinase"/>
    <property type="match status" value="1"/>
</dbReference>
<dbReference type="SUPFAM" id="SSF48056">
    <property type="entry name" value="Di-copper centre-containing domain"/>
    <property type="match status" value="1"/>
</dbReference>
<dbReference type="RefSeq" id="XP_024576795.1">
    <property type="nucleotide sequence ID" value="XM_024726083.1"/>
</dbReference>
<dbReference type="PANTHER" id="PTHR11474:SF126">
    <property type="entry name" value="TYROSINASE-LIKE PROTEIN TYR-1-RELATED"/>
    <property type="match status" value="1"/>
</dbReference>
<reference evidence="5" key="1">
    <citation type="submission" date="2014-09" db="EMBL/GenBank/DDBJ databases">
        <authorList>
            <person name="Sharma Rahul"/>
            <person name="Thines Marco"/>
        </authorList>
    </citation>
    <scope>NUCLEOTIDE SEQUENCE [LARGE SCALE GENOMIC DNA]</scope>
</reference>
<dbReference type="InterPro" id="IPR002227">
    <property type="entry name" value="Tyrosinase_Cu-bd"/>
</dbReference>
<dbReference type="AlphaFoldDB" id="A0A0P1AGU0"/>
<dbReference type="EMBL" id="CCYD01000482">
    <property type="protein sequence ID" value="CEG40426.1"/>
    <property type="molecule type" value="Genomic_DNA"/>
</dbReference>
<dbReference type="OMA" id="YQADCLG"/>
<evidence type="ECO:0000256" key="1">
    <source>
        <dbReference type="ARBA" id="ARBA00022723"/>
    </source>
</evidence>
<organism evidence="4 5">
    <name type="scientific">Plasmopara halstedii</name>
    <name type="common">Downy mildew of sunflower</name>
    <dbReference type="NCBI Taxonomy" id="4781"/>
    <lineage>
        <taxon>Eukaryota</taxon>
        <taxon>Sar</taxon>
        <taxon>Stramenopiles</taxon>
        <taxon>Oomycota</taxon>
        <taxon>Peronosporomycetes</taxon>
        <taxon>Peronosporales</taxon>
        <taxon>Peronosporaceae</taxon>
        <taxon>Plasmopara</taxon>
    </lineage>
</organism>
<keyword evidence="1" id="KW-0479">Metal-binding</keyword>
<dbReference type="PROSITE" id="PS00498">
    <property type="entry name" value="TYROSINASE_2"/>
    <property type="match status" value="1"/>
</dbReference>
<dbReference type="Proteomes" id="UP000054928">
    <property type="component" value="Unassembled WGS sequence"/>
</dbReference>
<dbReference type="GeneID" id="36405680"/>
<dbReference type="PANTHER" id="PTHR11474">
    <property type="entry name" value="TYROSINASE FAMILY MEMBER"/>
    <property type="match status" value="1"/>
</dbReference>
<dbReference type="InterPro" id="IPR050316">
    <property type="entry name" value="Tyrosinase/Hemocyanin"/>
</dbReference>
<evidence type="ECO:0000313" key="5">
    <source>
        <dbReference type="Proteomes" id="UP000054928"/>
    </source>
</evidence>
<dbReference type="GO" id="GO:0046872">
    <property type="term" value="F:metal ion binding"/>
    <property type="evidence" value="ECO:0007669"/>
    <property type="project" value="UniProtKB-KW"/>
</dbReference>
<evidence type="ECO:0000259" key="3">
    <source>
        <dbReference type="PROSITE" id="PS00498"/>
    </source>
</evidence>
<dbReference type="Gene3D" id="1.10.1280.10">
    <property type="entry name" value="Di-copper center containing domain from catechol oxidase"/>
    <property type="match status" value="1"/>
</dbReference>
<keyword evidence="5" id="KW-1185">Reference proteome</keyword>
<accession>A0A0P1AGU0</accession>
<dbReference type="OrthoDB" id="6132182at2759"/>
<dbReference type="GO" id="GO:0016491">
    <property type="term" value="F:oxidoreductase activity"/>
    <property type="evidence" value="ECO:0007669"/>
    <property type="project" value="InterPro"/>
</dbReference>
<protein>
    <recommendedName>
        <fullName evidence="3">Tyrosinase copper-binding domain-containing protein</fullName>
    </recommendedName>
</protein>
<evidence type="ECO:0000313" key="4">
    <source>
        <dbReference type="EMBL" id="CEG40426.1"/>
    </source>
</evidence>
<feature type="domain" description="Tyrosinase copper-binding" evidence="3">
    <location>
        <begin position="290"/>
        <end position="301"/>
    </location>
</feature>